<dbReference type="Gramene" id="A06p53040.2_BraZ1">
    <property type="protein sequence ID" value="A06p53040.2_BraZ1.CDS.1"/>
    <property type="gene ID" value="A06g53040.2_BraZ1"/>
</dbReference>
<dbReference type="AlphaFoldDB" id="A0A8D9DCN1"/>
<feature type="compositionally biased region" description="Basic and acidic residues" evidence="1">
    <location>
        <begin position="1"/>
        <end position="14"/>
    </location>
</feature>
<evidence type="ECO:0000256" key="1">
    <source>
        <dbReference type="SAM" id="MobiDB-lite"/>
    </source>
</evidence>
<dbReference type="EMBL" id="LS974622">
    <property type="protein sequence ID" value="CAG7873064.1"/>
    <property type="molecule type" value="Genomic_DNA"/>
</dbReference>
<name>A0A8D9DCN1_BRACM</name>
<evidence type="ECO:0000313" key="2">
    <source>
        <dbReference type="EMBL" id="CAG7873064.1"/>
    </source>
</evidence>
<protein>
    <submittedName>
        <fullName evidence="2">Uncharacterized protein</fullName>
    </submittedName>
</protein>
<organism evidence="2 3">
    <name type="scientific">Brassica campestris</name>
    <name type="common">Field mustard</name>
    <dbReference type="NCBI Taxonomy" id="3711"/>
    <lineage>
        <taxon>Eukaryota</taxon>
        <taxon>Viridiplantae</taxon>
        <taxon>Streptophyta</taxon>
        <taxon>Embryophyta</taxon>
        <taxon>Tracheophyta</taxon>
        <taxon>Spermatophyta</taxon>
        <taxon>Magnoliopsida</taxon>
        <taxon>eudicotyledons</taxon>
        <taxon>Gunneridae</taxon>
        <taxon>Pentapetalae</taxon>
        <taxon>rosids</taxon>
        <taxon>malvids</taxon>
        <taxon>Brassicales</taxon>
        <taxon>Brassicaceae</taxon>
        <taxon>Brassiceae</taxon>
        <taxon>Brassica</taxon>
    </lineage>
</organism>
<reference evidence="2 3" key="1">
    <citation type="submission" date="2021-07" db="EMBL/GenBank/DDBJ databases">
        <authorList>
            <consortium name="Genoscope - CEA"/>
            <person name="William W."/>
        </authorList>
    </citation>
    <scope>NUCLEOTIDE SEQUENCE [LARGE SCALE GENOMIC DNA]</scope>
</reference>
<sequence length="54" mass="6242">MMNHNEKRGAETQHRGLSHTKNNVTDWIQLSCDTTWKMNAAAWKSSLVEAPLRF</sequence>
<accession>A0A8D9DCN1</accession>
<gene>
    <name evidence="2" type="ORF">BRAPAZ1V2_A06P53040.2</name>
</gene>
<feature type="region of interest" description="Disordered" evidence="1">
    <location>
        <begin position="1"/>
        <end position="20"/>
    </location>
</feature>
<dbReference type="Proteomes" id="UP000694005">
    <property type="component" value="Chromosome A06"/>
</dbReference>
<proteinExistence type="predicted"/>
<evidence type="ECO:0000313" key="3">
    <source>
        <dbReference type="Proteomes" id="UP000694005"/>
    </source>
</evidence>